<dbReference type="Pfam" id="PF07690">
    <property type="entry name" value="MFS_1"/>
    <property type="match status" value="2"/>
</dbReference>
<reference evidence="9" key="1">
    <citation type="submission" date="2016-10" db="EMBL/GenBank/DDBJ databases">
        <authorList>
            <person name="Varghese N."/>
            <person name="Submissions S."/>
        </authorList>
    </citation>
    <scope>NUCLEOTIDE SEQUENCE [LARGE SCALE GENOMIC DNA]</scope>
    <source>
        <strain evidence="9">DSM 44142</strain>
    </source>
</reference>
<dbReference type="RefSeq" id="WP_082756367.1">
    <property type="nucleotide sequence ID" value="NZ_FNLF01000002.1"/>
</dbReference>
<dbReference type="GO" id="GO:0022857">
    <property type="term" value="F:transmembrane transporter activity"/>
    <property type="evidence" value="ECO:0007669"/>
    <property type="project" value="InterPro"/>
</dbReference>
<dbReference type="STRING" id="47312.SAMN04489765_0358"/>
<accession>A0A1H1ARI4</accession>
<dbReference type="GO" id="GO:0005886">
    <property type="term" value="C:plasma membrane"/>
    <property type="evidence" value="ECO:0007669"/>
    <property type="project" value="UniProtKB-SubCell"/>
</dbReference>
<keyword evidence="3 7" id="KW-0812">Transmembrane</keyword>
<name>A0A1H1ARI4_9ACTN</name>
<dbReference type="PANTHER" id="PTHR23513">
    <property type="entry name" value="INTEGRAL MEMBRANE EFFLUX PROTEIN-RELATED"/>
    <property type="match status" value="1"/>
</dbReference>
<sequence length="465" mass="48569">MSQQRAPRPGLGPTPSPGSSARSLYGNRDYRHLFTAQVVALFGTGMTTVALGLLAYDLAGPRAAAVLGTALTIKMLAYVLIAPLATAYVDRMPRRLLLVSLDLIRASVVLALPWVDQVCQIYVLIAVLQSASAAFTPTFQAVIPDIVANDAQYTLALSASQLASTMESLLSPILAAVALVVMSFHWLFGFTVVGLVLSAVLVVSTSIPDAVSSARGGVFDRTFAGAWIFAATPRLRGVLGLDLAVAGAGAIVMVSTVNLVRDRLGGSQVGVAWLLAASGIGTMVVALVLPRLLDRVPERPVMFTGGGVLVVAAAAATAMVLVPGALLWPAAVVVWSAIGVGMGLVLTPVGQVLRRSSVPADRAAVFAAQFSLSHLCWLITYPIAGWLGSTAGFGSAFAVLAGLSVVGLLVAARAWPRRDPAELEHQHLASATASEHLVDAVAMGDGLYRHRHPFVIDTEHVRWPV</sequence>
<keyword evidence="2" id="KW-1003">Cell membrane</keyword>
<organism evidence="8 9">
    <name type="scientific">Tsukamurella pulmonis</name>
    <dbReference type="NCBI Taxonomy" id="47312"/>
    <lineage>
        <taxon>Bacteria</taxon>
        <taxon>Bacillati</taxon>
        <taxon>Actinomycetota</taxon>
        <taxon>Actinomycetes</taxon>
        <taxon>Mycobacteriales</taxon>
        <taxon>Tsukamurellaceae</taxon>
        <taxon>Tsukamurella</taxon>
    </lineage>
</organism>
<evidence type="ECO:0000256" key="6">
    <source>
        <dbReference type="SAM" id="MobiDB-lite"/>
    </source>
</evidence>
<feature type="region of interest" description="Disordered" evidence="6">
    <location>
        <begin position="1"/>
        <end position="21"/>
    </location>
</feature>
<keyword evidence="4 7" id="KW-1133">Transmembrane helix</keyword>
<dbReference type="InterPro" id="IPR011701">
    <property type="entry name" value="MFS"/>
</dbReference>
<dbReference type="CDD" id="cd06173">
    <property type="entry name" value="MFS_MefA_like"/>
    <property type="match status" value="1"/>
</dbReference>
<proteinExistence type="predicted"/>
<evidence type="ECO:0000256" key="5">
    <source>
        <dbReference type="ARBA" id="ARBA00023136"/>
    </source>
</evidence>
<evidence type="ECO:0000313" key="9">
    <source>
        <dbReference type="Proteomes" id="UP000183053"/>
    </source>
</evidence>
<dbReference type="Gene3D" id="1.20.1250.20">
    <property type="entry name" value="MFS general substrate transporter like domains"/>
    <property type="match status" value="2"/>
</dbReference>
<feature type="transmembrane region" description="Helical" evidence="7">
    <location>
        <begin position="365"/>
        <end position="384"/>
    </location>
</feature>
<dbReference type="PANTHER" id="PTHR23513:SF6">
    <property type="entry name" value="MAJOR FACILITATOR SUPERFAMILY ASSOCIATED DOMAIN-CONTAINING PROTEIN"/>
    <property type="match status" value="1"/>
</dbReference>
<gene>
    <name evidence="8" type="ORF">SAMN04489765_0358</name>
</gene>
<dbReference type="InterPro" id="IPR036259">
    <property type="entry name" value="MFS_trans_sf"/>
</dbReference>
<dbReference type="SUPFAM" id="SSF103473">
    <property type="entry name" value="MFS general substrate transporter"/>
    <property type="match status" value="1"/>
</dbReference>
<feature type="transmembrane region" description="Helical" evidence="7">
    <location>
        <begin position="33"/>
        <end position="56"/>
    </location>
</feature>
<dbReference type="EMBL" id="FNLF01000002">
    <property type="protein sequence ID" value="SDQ42388.1"/>
    <property type="molecule type" value="Genomic_DNA"/>
</dbReference>
<feature type="transmembrane region" description="Helical" evidence="7">
    <location>
        <begin position="390"/>
        <end position="412"/>
    </location>
</feature>
<evidence type="ECO:0000256" key="2">
    <source>
        <dbReference type="ARBA" id="ARBA00022475"/>
    </source>
</evidence>
<feature type="transmembrane region" description="Helical" evidence="7">
    <location>
        <begin position="271"/>
        <end position="289"/>
    </location>
</feature>
<dbReference type="Proteomes" id="UP000183053">
    <property type="component" value="Unassembled WGS sequence"/>
</dbReference>
<feature type="transmembrane region" description="Helical" evidence="7">
    <location>
        <begin position="301"/>
        <end position="326"/>
    </location>
</feature>
<feature type="transmembrane region" description="Helical" evidence="7">
    <location>
        <begin position="62"/>
        <end position="89"/>
    </location>
</feature>
<dbReference type="AlphaFoldDB" id="A0A1H1ARI4"/>
<evidence type="ECO:0000313" key="8">
    <source>
        <dbReference type="EMBL" id="SDQ42388.1"/>
    </source>
</evidence>
<comment type="subcellular location">
    <subcellularLocation>
        <location evidence="1">Cell membrane</location>
        <topology evidence="1">Multi-pass membrane protein</topology>
    </subcellularLocation>
</comment>
<evidence type="ECO:0000256" key="1">
    <source>
        <dbReference type="ARBA" id="ARBA00004651"/>
    </source>
</evidence>
<keyword evidence="5 7" id="KW-0472">Membrane</keyword>
<dbReference type="OrthoDB" id="4368225at2"/>
<keyword evidence="9" id="KW-1185">Reference proteome</keyword>
<feature type="transmembrane region" description="Helical" evidence="7">
    <location>
        <begin position="332"/>
        <end position="353"/>
    </location>
</feature>
<evidence type="ECO:0000256" key="3">
    <source>
        <dbReference type="ARBA" id="ARBA00022692"/>
    </source>
</evidence>
<evidence type="ECO:0000256" key="7">
    <source>
        <dbReference type="SAM" id="Phobius"/>
    </source>
</evidence>
<feature type="transmembrane region" description="Helical" evidence="7">
    <location>
        <begin position="238"/>
        <end position="259"/>
    </location>
</feature>
<protein>
    <submittedName>
        <fullName evidence="8">Predicted arabinose efflux permease, MFS family</fullName>
    </submittedName>
</protein>
<feature type="transmembrane region" description="Helical" evidence="7">
    <location>
        <begin position="186"/>
        <end position="207"/>
    </location>
</feature>
<feature type="transmembrane region" description="Helical" evidence="7">
    <location>
        <begin position="121"/>
        <end position="143"/>
    </location>
</feature>
<evidence type="ECO:0000256" key="4">
    <source>
        <dbReference type="ARBA" id="ARBA00022989"/>
    </source>
</evidence>